<feature type="transmembrane region" description="Helical" evidence="1">
    <location>
        <begin position="63"/>
        <end position="81"/>
    </location>
</feature>
<evidence type="ECO:0000313" key="3">
    <source>
        <dbReference type="EMBL" id="EOR05254.1"/>
    </source>
</evidence>
<keyword evidence="1" id="KW-1133">Transmembrane helix</keyword>
<keyword evidence="4" id="KW-1185">Reference proteome</keyword>
<proteinExistence type="predicted"/>
<organism evidence="3 4">
    <name type="scientific">Acinetobacter tandoii DSM 14970 = CIP 107469</name>
    <dbReference type="NCBI Taxonomy" id="1120927"/>
    <lineage>
        <taxon>Bacteria</taxon>
        <taxon>Pseudomonadati</taxon>
        <taxon>Pseudomonadota</taxon>
        <taxon>Gammaproteobacteria</taxon>
        <taxon>Moraxellales</taxon>
        <taxon>Moraxellaceae</taxon>
        <taxon>Acinetobacter</taxon>
    </lineage>
</organism>
<evidence type="ECO:0000256" key="1">
    <source>
        <dbReference type="SAM" id="Phobius"/>
    </source>
</evidence>
<evidence type="ECO:0000259" key="2">
    <source>
        <dbReference type="Pfam" id="PF09851"/>
    </source>
</evidence>
<dbReference type="Pfam" id="PF09851">
    <property type="entry name" value="SHOCT"/>
    <property type="match status" value="1"/>
</dbReference>
<dbReference type="RefSeq" id="WP_016167889.1">
    <property type="nucleotide sequence ID" value="NZ_KE007367.1"/>
</dbReference>
<sequence>MSNNKISSSDLVKITFFVILQIPFIFPILWGIIPSIILLIGFFISKRDANIETLKKAIKICKFYASLTAIIVIGVTIYIFINDEYYRQDPLSYIILPMFLCLFGLFLYLLFLNLLFYKPLINNSYFVFSSEKKTQLNILGSENMKSFSVADELLKWKELKDQGLISEGEFEEMKKKIIGS</sequence>
<feature type="transmembrane region" description="Helical" evidence="1">
    <location>
        <begin position="14"/>
        <end position="43"/>
    </location>
</feature>
<feature type="transmembrane region" description="Helical" evidence="1">
    <location>
        <begin position="93"/>
        <end position="116"/>
    </location>
</feature>
<evidence type="ECO:0000313" key="4">
    <source>
        <dbReference type="Proteomes" id="UP000016201"/>
    </source>
</evidence>
<comment type="caution">
    <text evidence="3">The sequence shown here is derived from an EMBL/GenBank/DDBJ whole genome shotgun (WGS) entry which is preliminary data.</text>
</comment>
<dbReference type="AlphaFoldDB" id="R9ASP5"/>
<reference evidence="3 4" key="1">
    <citation type="submission" date="2013-03" db="EMBL/GenBank/DDBJ databases">
        <title>The Genome Sequence of Acinetobacter tandoii CIP 107469.</title>
        <authorList>
            <consortium name="The Broad Institute Genome Sequencing Platform"/>
            <consortium name="The Broad Institute Genome Sequencing Center for Infectious Disease"/>
            <person name="Cerqueira G."/>
            <person name="Feldgarden M."/>
            <person name="Courvalin P."/>
            <person name="Perichon B."/>
            <person name="Grillot-Courvalin C."/>
            <person name="Clermont D."/>
            <person name="Rocha E."/>
            <person name="Yoon E.-J."/>
            <person name="Nemec A."/>
            <person name="Walker B."/>
            <person name="Young S.K."/>
            <person name="Zeng Q."/>
            <person name="Gargeya S."/>
            <person name="Fitzgerald M."/>
            <person name="Haas B."/>
            <person name="Abouelleil A."/>
            <person name="Alvarado L."/>
            <person name="Arachchi H.M."/>
            <person name="Berlin A.M."/>
            <person name="Chapman S.B."/>
            <person name="Dewar J."/>
            <person name="Goldberg J."/>
            <person name="Griggs A."/>
            <person name="Gujja S."/>
            <person name="Hansen M."/>
            <person name="Howarth C."/>
            <person name="Imamovic A."/>
            <person name="Larimer J."/>
            <person name="McCowan C."/>
            <person name="Murphy C."/>
            <person name="Neiman D."/>
            <person name="Pearson M."/>
            <person name="Priest M."/>
            <person name="Roberts A."/>
            <person name="Saif S."/>
            <person name="Shea T."/>
            <person name="Sisk P."/>
            <person name="Sykes S."/>
            <person name="Wortman J."/>
            <person name="Nusbaum C."/>
            <person name="Birren B."/>
        </authorList>
    </citation>
    <scope>NUCLEOTIDE SEQUENCE [LARGE SCALE GENOMIC DNA]</scope>
    <source>
        <strain evidence="3 4">CIP 107469</strain>
    </source>
</reference>
<dbReference type="PATRIC" id="fig|1120927.3.peg.2783"/>
<name>R9ASP5_9GAMM</name>
<feature type="domain" description="SHOCT" evidence="2">
    <location>
        <begin position="151"/>
        <end position="177"/>
    </location>
</feature>
<protein>
    <recommendedName>
        <fullName evidence="2">SHOCT domain-containing protein</fullName>
    </recommendedName>
</protein>
<dbReference type="InterPro" id="IPR018649">
    <property type="entry name" value="SHOCT"/>
</dbReference>
<dbReference type="Proteomes" id="UP000016201">
    <property type="component" value="Unassembled WGS sequence"/>
</dbReference>
<keyword evidence="1" id="KW-0472">Membrane</keyword>
<keyword evidence="1" id="KW-0812">Transmembrane</keyword>
<accession>R9ASP5</accession>
<gene>
    <name evidence="3" type="ORF">I593_02863</name>
</gene>
<dbReference type="EMBL" id="AQFM01000041">
    <property type="protein sequence ID" value="EOR05254.1"/>
    <property type="molecule type" value="Genomic_DNA"/>
</dbReference>
<dbReference type="OrthoDB" id="6900867at2"/>